<dbReference type="HOGENOM" id="CLU_057819_1_0_2"/>
<evidence type="ECO:0000256" key="6">
    <source>
        <dbReference type="ARBA" id="ARBA00022691"/>
    </source>
</evidence>
<evidence type="ECO:0000256" key="2">
    <source>
        <dbReference type="ARBA" id="ARBA00022490"/>
    </source>
</evidence>
<dbReference type="STRING" id="694429.Pyrfu_1793"/>
<dbReference type="CDD" id="cd02440">
    <property type="entry name" value="AdoMet_MTases"/>
    <property type="match status" value="1"/>
</dbReference>
<evidence type="ECO:0000313" key="15">
    <source>
        <dbReference type="EMBL" id="AEM39647.1"/>
    </source>
</evidence>
<dbReference type="GO" id="GO:0005737">
    <property type="term" value="C:cytoplasm"/>
    <property type="evidence" value="ECO:0007669"/>
    <property type="project" value="UniProtKB-SubCell"/>
</dbReference>
<comment type="catalytic activity">
    <reaction evidence="9">
        <text>guanosine(10) in tRNA + 2 S-adenosyl-L-methionine = N(2)-dimethylguanosine(10) in tRNA + 2 S-adenosyl-L-homocysteine + 2 H(+)</text>
        <dbReference type="Rhea" id="RHEA:43124"/>
        <dbReference type="Rhea" id="RHEA-COMP:10355"/>
        <dbReference type="Rhea" id="RHEA-COMP:10358"/>
        <dbReference type="ChEBI" id="CHEBI:15378"/>
        <dbReference type="ChEBI" id="CHEBI:57856"/>
        <dbReference type="ChEBI" id="CHEBI:59789"/>
        <dbReference type="ChEBI" id="CHEBI:74269"/>
        <dbReference type="ChEBI" id="CHEBI:74513"/>
        <dbReference type="EC" id="2.1.1.213"/>
    </reaction>
</comment>
<dbReference type="GO" id="GO:0030488">
    <property type="term" value="P:tRNA methylation"/>
    <property type="evidence" value="ECO:0007669"/>
    <property type="project" value="TreeGrafter"/>
</dbReference>
<keyword evidence="4 15" id="KW-0489">Methyltransferase</keyword>
<evidence type="ECO:0000256" key="12">
    <source>
        <dbReference type="ARBA" id="ARBA00066936"/>
    </source>
</evidence>
<dbReference type="KEGG" id="pfm:Pyrfu_1793"/>
<evidence type="ECO:0000259" key="14">
    <source>
        <dbReference type="Pfam" id="PF01170"/>
    </source>
</evidence>
<dbReference type="PRINTS" id="PR00507">
    <property type="entry name" value="N12N6MTFRASE"/>
</dbReference>
<dbReference type="InParanoid" id="G0ECS7"/>
<evidence type="ECO:0000256" key="5">
    <source>
        <dbReference type="ARBA" id="ARBA00022679"/>
    </source>
</evidence>
<evidence type="ECO:0000256" key="7">
    <source>
        <dbReference type="ARBA" id="ARBA00022694"/>
    </source>
</evidence>
<dbReference type="EMBL" id="CP002838">
    <property type="protein sequence ID" value="AEM39647.1"/>
    <property type="molecule type" value="Genomic_DNA"/>
</dbReference>
<protein>
    <recommendedName>
        <fullName evidence="12">tRNA (guanine(10)-N(2))-dimethyltransferase</fullName>
        <ecNumber evidence="12">2.1.1.213</ecNumber>
    </recommendedName>
    <alternativeName>
        <fullName evidence="13">tRNA:G10 dimethyltransferase</fullName>
    </alternativeName>
</protein>
<keyword evidence="8" id="KW-0694">RNA-binding</keyword>
<feature type="domain" description="Ribosomal RNA large subunit methyltransferase K/L-like methyltransferase" evidence="14">
    <location>
        <begin position="164"/>
        <end position="337"/>
    </location>
</feature>
<keyword evidence="2" id="KW-0963">Cytoplasm</keyword>
<dbReference type="EC" id="2.1.1.213" evidence="12"/>
<gene>
    <name evidence="15" type="ordered locus">Pyrfu_1793</name>
</gene>
<keyword evidence="16" id="KW-1185">Reference proteome</keyword>
<evidence type="ECO:0000256" key="13">
    <source>
        <dbReference type="ARBA" id="ARBA00082665"/>
    </source>
</evidence>
<comment type="similarity">
    <text evidence="11">Belongs to the methyltransferase superfamily. Trm-G10 family.</text>
</comment>
<keyword evidence="6" id="KW-0949">S-adenosyl-L-methionine</keyword>
<evidence type="ECO:0000256" key="10">
    <source>
        <dbReference type="ARBA" id="ARBA00054380"/>
    </source>
</evidence>
<dbReference type="PROSITE" id="PS01261">
    <property type="entry name" value="UPF0020"/>
    <property type="match status" value="1"/>
</dbReference>
<evidence type="ECO:0000256" key="9">
    <source>
        <dbReference type="ARBA" id="ARBA00051883"/>
    </source>
</evidence>
<evidence type="ECO:0000256" key="4">
    <source>
        <dbReference type="ARBA" id="ARBA00022603"/>
    </source>
</evidence>
<dbReference type="GO" id="GO:0000049">
    <property type="term" value="F:tRNA binding"/>
    <property type="evidence" value="ECO:0007669"/>
    <property type="project" value="UniProtKB-KW"/>
</dbReference>
<comment type="function">
    <text evidence="10">Catalyzes the adenosylmethionine-dependent methylation of the exocyclic amino group (N(2)) of guanosine at position 10 of various tRNAs. Acts via a two-step process that leads to the formation of either N(2)-monomethyl (m(2)G) or N(2)-dimethylguanosine (m(2)(2)G).</text>
</comment>
<dbReference type="FunFam" id="3.40.50.150:FF:000251">
    <property type="entry name" value="Putative RNA methylase"/>
    <property type="match status" value="1"/>
</dbReference>
<dbReference type="Pfam" id="PF01170">
    <property type="entry name" value="UPF0020"/>
    <property type="match status" value="1"/>
</dbReference>
<keyword evidence="5" id="KW-0808">Transferase</keyword>
<organism evidence="15 16">
    <name type="scientific">Pyrolobus fumarii (strain DSM 11204 / 1A)</name>
    <dbReference type="NCBI Taxonomy" id="694429"/>
    <lineage>
        <taxon>Archaea</taxon>
        <taxon>Thermoproteota</taxon>
        <taxon>Thermoprotei</taxon>
        <taxon>Desulfurococcales</taxon>
        <taxon>Pyrodictiaceae</taxon>
        <taxon>Pyrolobus</taxon>
    </lineage>
</organism>
<reference evidence="15 16" key="1">
    <citation type="journal article" date="2011" name="Stand. Genomic Sci.">
        <title>Complete genome sequence of the hyperthermophilic chemolithoautotroph Pyrolobus fumarii type strain (1A).</title>
        <authorList>
            <person name="Anderson I."/>
            <person name="Goker M."/>
            <person name="Nolan M."/>
            <person name="Lucas S."/>
            <person name="Hammon N."/>
            <person name="Deshpande S."/>
            <person name="Cheng J.F."/>
            <person name="Tapia R."/>
            <person name="Han C."/>
            <person name="Goodwin L."/>
            <person name="Pitluck S."/>
            <person name="Huntemann M."/>
            <person name="Liolios K."/>
            <person name="Ivanova N."/>
            <person name="Pagani I."/>
            <person name="Mavromatis K."/>
            <person name="Ovchinikova G."/>
            <person name="Pati A."/>
            <person name="Chen A."/>
            <person name="Palaniappan K."/>
            <person name="Land M."/>
            <person name="Hauser L."/>
            <person name="Brambilla E.M."/>
            <person name="Huber H."/>
            <person name="Yasawong M."/>
            <person name="Rohde M."/>
            <person name="Spring S."/>
            <person name="Abt B."/>
            <person name="Sikorski J."/>
            <person name="Wirth R."/>
            <person name="Detter J.C."/>
            <person name="Woyke T."/>
            <person name="Bristow J."/>
            <person name="Eisen J.A."/>
            <person name="Markowitz V."/>
            <person name="Hugenholtz P."/>
            <person name="Kyrpides N.C."/>
            <person name="Klenk H.P."/>
            <person name="Lapidus A."/>
        </authorList>
    </citation>
    <scope>NUCLEOTIDE SEQUENCE [LARGE SCALE GENOMIC DNA]</scope>
    <source>
        <strain evidence="16">DSM 11204 / 1A</strain>
    </source>
</reference>
<dbReference type="GO" id="GO:0160101">
    <property type="term" value="F:tRNA (guanine(10)-N2)-dimethyltransferase activity"/>
    <property type="evidence" value="ECO:0007669"/>
    <property type="project" value="UniProtKB-EC"/>
</dbReference>
<evidence type="ECO:0000256" key="3">
    <source>
        <dbReference type="ARBA" id="ARBA00022555"/>
    </source>
</evidence>
<dbReference type="Proteomes" id="UP000001037">
    <property type="component" value="Chromosome"/>
</dbReference>
<accession>G0ECS7</accession>
<dbReference type="RefSeq" id="WP_014027324.1">
    <property type="nucleotide sequence ID" value="NC_015931.1"/>
</dbReference>
<comment type="subcellular location">
    <subcellularLocation>
        <location evidence="1">Cytoplasm</location>
    </subcellularLocation>
</comment>
<evidence type="ECO:0000313" key="16">
    <source>
        <dbReference type="Proteomes" id="UP000001037"/>
    </source>
</evidence>
<dbReference type="PANTHER" id="PTHR14911">
    <property type="entry name" value="THUMP DOMAIN-CONTAINING"/>
    <property type="match status" value="1"/>
</dbReference>
<dbReference type="PANTHER" id="PTHR14911:SF21">
    <property type="entry name" value="N2-METHYLGUANOSINE TRNA METHYLTRANSFERASE"/>
    <property type="match status" value="1"/>
</dbReference>
<keyword evidence="3" id="KW-0820">tRNA-binding</keyword>
<dbReference type="Gene3D" id="3.40.50.150">
    <property type="entry name" value="Vaccinia Virus protein VP39"/>
    <property type="match status" value="1"/>
</dbReference>
<dbReference type="SUPFAM" id="SSF53335">
    <property type="entry name" value="S-adenosyl-L-methionine-dependent methyltransferases"/>
    <property type="match status" value="1"/>
</dbReference>
<dbReference type="eggNOG" id="arCOG00047">
    <property type="taxonomic scope" value="Archaea"/>
</dbReference>
<dbReference type="AlphaFoldDB" id="G0ECS7"/>
<sequence>MERFYAVLAGSHATLPLAELRGILDVEARRYGVLAVHTQLVLFEAEGLDAQVVTRRAGFVEEVGRLLAYTEAEPGAVEAVLETLEPLPGVYRVEFRRLRGFAASLYPDERAALKRFVGILESRGWKLSPRSYTGIIRIIVEEGVAVAGVMLGKLRVSELRDRWPHLRPFYKPGALDPRMARLFVNLARVARGSRYLDPFCGTGGFAIEALLSAGAREAICGDIDRDMAAGSAVNLSRYTGGRLWVTARWDARRLPLRDESVDSIGTDTPYGRLTTTAGMKTEVIVAGFLREAARVLRRGGFVAFACPHWVECRELTLDAGLQLLEEHYMRVHGSLTRIIIIARRR</sequence>
<dbReference type="InterPro" id="IPR029063">
    <property type="entry name" value="SAM-dependent_MTases_sf"/>
</dbReference>
<name>G0ECS7_PYRF1</name>
<dbReference type="InterPro" id="IPR000241">
    <property type="entry name" value="RlmKL-like_Mtase"/>
</dbReference>
<evidence type="ECO:0000256" key="11">
    <source>
        <dbReference type="ARBA" id="ARBA00061338"/>
    </source>
</evidence>
<keyword evidence="7" id="KW-0819">tRNA processing</keyword>
<evidence type="ECO:0000256" key="1">
    <source>
        <dbReference type="ARBA" id="ARBA00004496"/>
    </source>
</evidence>
<dbReference type="GeneID" id="11138129"/>
<evidence type="ECO:0000256" key="8">
    <source>
        <dbReference type="ARBA" id="ARBA00022884"/>
    </source>
</evidence>
<proteinExistence type="inferred from homology"/>
<dbReference type="OrthoDB" id="7080at2157"/>
<dbReference type="InterPro" id="IPR053943">
    <property type="entry name" value="RlmKL-like_Mtase_CS"/>
</dbReference>